<evidence type="ECO:0000313" key="1">
    <source>
        <dbReference type="EMBL" id="EZA58260.1"/>
    </source>
</evidence>
<sequence>MLSKHPGIQEHLSDVWLHRSCFSRLREWRRRIVLLPCLPSGGPLSEVSGRSKAYRAAHTEGLSERHVNACVSAGSNLGIPRVGNDRVLRERETDYLGSRGNFGPGTHVYRIAAVSSAKPFEPSANFQQFY</sequence>
<dbReference type="Proteomes" id="UP000053097">
    <property type="component" value="Unassembled WGS sequence"/>
</dbReference>
<protein>
    <submittedName>
        <fullName evidence="1">Uncharacterized protein</fullName>
    </submittedName>
</protein>
<name>A0A026WQG2_OOCBI</name>
<proteinExistence type="predicted"/>
<keyword evidence="2" id="KW-1185">Reference proteome</keyword>
<reference evidence="1 2" key="1">
    <citation type="journal article" date="2014" name="Curr. Biol.">
        <title>The genome of the clonal raider ant Cerapachys biroi.</title>
        <authorList>
            <person name="Oxley P.R."/>
            <person name="Ji L."/>
            <person name="Fetter-Pruneda I."/>
            <person name="McKenzie S.K."/>
            <person name="Li C."/>
            <person name="Hu H."/>
            <person name="Zhang G."/>
            <person name="Kronauer D.J."/>
        </authorList>
    </citation>
    <scope>NUCLEOTIDE SEQUENCE [LARGE SCALE GENOMIC DNA]</scope>
</reference>
<gene>
    <name evidence="1" type="ORF">X777_01217</name>
</gene>
<dbReference type="AlphaFoldDB" id="A0A026WQG2"/>
<accession>A0A026WQG2</accession>
<organism evidence="1 2">
    <name type="scientific">Ooceraea biroi</name>
    <name type="common">Clonal raider ant</name>
    <name type="synonym">Cerapachys biroi</name>
    <dbReference type="NCBI Taxonomy" id="2015173"/>
    <lineage>
        <taxon>Eukaryota</taxon>
        <taxon>Metazoa</taxon>
        <taxon>Ecdysozoa</taxon>
        <taxon>Arthropoda</taxon>
        <taxon>Hexapoda</taxon>
        <taxon>Insecta</taxon>
        <taxon>Pterygota</taxon>
        <taxon>Neoptera</taxon>
        <taxon>Endopterygota</taxon>
        <taxon>Hymenoptera</taxon>
        <taxon>Apocrita</taxon>
        <taxon>Aculeata</taxon>
        <taxon>Formicoidea</taxon>
        <taxon>Formicidae</taxon>
        <taxon>Dorylinae</taxon>
        <taxon>Ooceraea</taxon>
    </lineage>
</organism>
<evidence type="ECO:0000313" key="2">
    <source>
        <dbReference type="Proteomes" id="UP000053097"/>
    </source>
</evidence>
<dbReference type="EMBL" id="KK107128">
    <property type="protein sequence ID" value="EZA58260.1"/>
    <property type="molecule type" value="Genomic_DNA"/>
</dbReference>